<proteinExistence type="predicted"/>
<dbReference type="EMBL" id="BAABME010000252">
    <property type="protein sequence ID" value="GAA0141139.1"/>
    <property type="molecule type" value="Genomic_DNA"/>
</dbReference>
<comment type="caution">
    <text evidence="2">The sequence shown here is derived from an EMBL/GenBank/DDBJ whole genome shotgun (WGS) entry which is preliminary data.</text>
</comment>
<keyword evidence="3" id="KW-1185">Reference proteome</keyword>
<dbReference type="InterPro" id="IPR036758">
    <property type="entry name" value="At5g01610-like"/>
</dbReference>
<name>A0AAV3NPJ5_LITER</name>
<dbReference type="SUPFAM" id="SSF141562">
    <property type="entry name" value="At5g01610-like"/>
    <property type="match status" value="1"/>
</dbReference>
<gene>
    <name evidence="2" type="ORF">LIER_02353</name>
</gene>
<organism evidence="2 3">
    <name type="scientific">Lithospermum erythrorhizon</name>
    <name type="common">Purple gromwell</name>
    <name type="synonym">Lithospermum officinale var. erythrorhizon</name>
    <dbReference type="NCBI Taxonomy" id="34254"/>
    <lineage>
        <taxon>Eukaryota</taxon>
        <taxon>Viridiplantae</taxon>
        <taxon>Streptophyta</taxon>
        <taxon>Embryophyta</taxon>
        <taxon>Tracheophyta</taxon>
        <taxon>Spermatophyta</taxon>
        <taxon>Magnoliopsida</taxon>
        <taxon>eudicotyledons</taxon>
        <taxon>Gunneridae</taxon>
        <taxon>Pentapetalae</taxon>
        <taxon>asterids</taxon>
        <taxon>lamiids</taxon>
        <taxon>Boraginales</taxon>
        <taxon>Boraginaceae</taxon>
        <taxon>Boraginoideae</taxon>
        <taxon>Lithospermeae</taxon>
        <taxon>Lithospermum</taxon>
    </lineage>
</organism>
<dbReference type="Gene3D" id="2.30.240.10">
    <property type="entry name" value="At5g01610-like"/>
    <property type="match status" value="1"/>
</dbReference>
<evidence type="ECO:0000256" key="1">
    <source>
        <dbReference type="SAM" id="SignalP"/>
    </source>
</evidence>
<protein>
    <recommendedName>
        <fullName evidence="4">DUF538 family protein</fullName>
    </recommendedName>
</protein>
<evidence type="ECO:0008006" key="4">
    <source>
        <dbReference type="Google" id="ProtNLM"/>
    </source>
</evidence>
<dbReference type="Pfam" id="PF04398">
    <property type="entry name" value="DUF538"/>
    <property type="match status" value="1"/>
</dbReference>
<accession>A0AAV3NPJ5</accession>
<reference evidence="2 3" key="1">
    <citation type="submission" date="2024-01" db="EMBL/GenBank/DDBJ databases">
        <title>The complete chloroplast genome sequence of Lithospermum erythrorhizon: insights into the phylogenetic relationship among Boraginaceae species and the maternal lineages of purple gromwells.</title>
        <authorList>
            <person name="Okada T."/>
            <person name="Watanabe K."/>
        </authorList>
    </citation>
    <scope>NUCLEOTIDE SEQUENCE [LARGE SCALE GENOMIC DNA]</scope>
</reference>
<evidence type="ECO:0000313" key="2">
    <source>
        <dbReference type="EMBL" id="GAA0141139.1"/>
    </source>
</evidence>
<feature type="chain" id="PRO_5043551052" description="DUF538 family protein" evidence="1">
    <location>
        <begin position="22"/>
        <end position="148"/>
    </location>
</feature>
<feature type="signal peptide" evidence="1">
    <location>
        <begin position="1"/>
        <end position="21"/>
    </location>
</feature>
<dbReference type="AlphaFoldDB" id="A0AAV3NPJ5"/>
<dbReference type="PANTHER" id="PTHR31676">
    <property type="entry name" value="T31J12.3 PROTEIN-RELATED"/>
    <property type="match status" value="1"/>
</dbReference>
<keyword evidence="1" id="KW-0732">Signal</keyword>
<sequence>MPLPLLLLLTTLSAAASTSGAASLSGAHSELHTYGFPSGLLPSNIKSHSINRTSGTFLVEFDATCRITLPPDNYVAWYSKRVTGKIVENKIGKIEGISVRAFYKWWGITGIKISGEDLVFEVGLVTAKYPKKNFGEVPQCEGGKHSSS</sequence>
<dbReference type="PANTHER" id="PTHR31676:SF172">
    <property type="entry name" value="OS01G0595400 PROTEIN"/>
    <property type="match status" value="1"/>
</dbReference>
<dbReference type="Proteomes" id="UP001454036">
    <property type="component" value="Unassembled WGS sequence"/>
</dbReference>
<dbReference type="InterPro" id="IPR007493">
    <property type="entry name" value="DUF538"/>
</dbReference>
<evidence type="ECO:0000313" key="3">
    <source>
        <dbReference type="Proteomes" id="UP001454036"/>
    </source>
</evidence>